<dbReference type="PANTHER" id="PTHR19879:SF1">
    <property type="entry name" value="CANNONBALL-RELATED"/>
    <property type="match status" value="1"/>
</dbReference>
<feature type="repeat" description="WD" evidence="3">
    <location>
        <begin position="564"/>
        <end position="603"/>
    </location>
</feature>
<feature type="repeat" description="WD" evidence="3">
    <location>
        <begin position="379"/>
        <end position="418"/>
    </location>
</feature>
<feature type="repeat" description="WD" evidence="3">
    <location>
        <begin position="641"/>
        <end position="671"/>
    </location>
</feature>
<organism evidence="5 6">
    <name type="scientific">Podila minutissima</name>
    <dbReference type="NCBI Taxonomy" id="64525"/>
    <lineage>
        <taxon>Eukaryota</taxon>
        <taxon>Fungi</taxon>
        <taxon>Fungi incertae sedis</taxon>
        <taxon>Mucoromycota</taxon>
        <taxon>Mortierellomycotina</taxon>
        <taxon>Mortierellomycetes</taxon>
        <taxon>Mortierellales</taxon>
        <taxon>Mortierellaceae</taxon>
        <taxon>Podila</taxon>
    </lineage>
</organism>
<feature type="region of interest" description="Disordered" evidence="4">
    <location>
        <begin position="1"/>
        <end position="58"/>
    </location>
</feature>
<dbReference type="InterPro" id="IPR019775">
    <property type="entry name" value="WD40_repeat_CS"/>
</dbReference>
<dbReference type="PROSITE" id="PS50082">
    <property type="entry name" value="WD_REPEATS_2"/>
    <property type="match status" value="6"/>
</dbReference>
<feature type="repeat" description="WD" evidence="3">
    <location>
        <begin position="465"/>
        <end position="504"/>
    </location>
</feature>
<evidence type="ECO:0000256" key="3">
    <source>
        <dbReference type="PROSITE-ProRule" id="PRU00221"/>
    </source>
</evidence>
<dbReference type="PRINTS" id="PR00320">
    <property type="entry name" value="GPROTEINBRPT"/>
</dbReference>
<dbReference type="Gene3D" id="2.130.10.10">
    <property type="entry name" value="YVTN repeat-like/Quinoprotein amine dehydrogenase"/>
    <property type="match status" value="2"/>
</dbReference>
<feature type="compositionally biased region" description="Low complexity" evidence="4">
    <location>
        <begin position="418"/>
        <end position="434"/>
    </location>
</feature>
<dbReference type="Proteomes" id="UP000696485">
    <property type="component" value="Unassembled WGS sequence"/>
</dbReference>
<dbReference type="InterPro" id="IPR020472">
    <property type="entry name" value="WD40_PAC1"/>
</dbReference>
<feature type="compositionally biased region" description="Polar residues" evidence="4">
    <location>
        <begin position="25"/>
        <end position="37"/>
    </location>
</feature>
<feature type="repeat" description="WD" evidence="3">
    <location>
        <begin position="337"/>
        <end position="378"/>
    </location>
</feature>
<feature type="compositionally biased region" description="Acidic residues" evidence="4">
    <location>
        <begin position="1098"/>
        <end position="1111"/>
    </location>
</feature>
<dbReference type="SUPFAM" id="SSF50978">
    <property type="entry name" value="WD40 repeat-like"/>
    <property type="match status" value="1"/>
</dbReference>
<feature type="region of interest" description="Disordered" evidence="4">
    <location>
        <begin position="704"/>
        <end position="744"/>
    </location>
</feature>
<dbReference type="Pfam" id="PF00400">
    <property type="entry name" value="WD40"/>
    <property type="match status" value="5"/>
</dbReference>
<dbReference type="GO" id="GO:0006367">
    <property type="term" value="P:transcription initiation at RNA polymerase II promoter"/>
    <property type="evidence" value="ECO:0007669"/>
    <property type="project" value="TreeGrafter"/>
</dbReference>
<dbReference type="InterPro" id="IPR001680">
    <property type="entry name" value="WD40_rpt"/>
</dbReference>
<dbReference type="PANTHER" id="PTHR19879">
    <property type="entry name" value="TRANSCRIPTION INITIATION FACTOR TFIID"/>
    <property type="match status" value="1"/>
</dbReference>
<dbReference type="PROSITE" id="PS50294">
    <property type="entry name" value="WD_REPEATS_REGION"/>
    <property type="match status" value="5"/>
</dbReference>
<keyword evidence="2" id="KW-0677">Repeat</keyword>
<evidence type="ECO:0000256" key="4">
    <source>
        <dbReference type="SAM" id="MobiDB-lite"/>
    </source>
</evidence>
<keyword evidence="1 3" id="KW-0853">WD repeat</keyword>
<feature type="region of interest" description="Disordered" evidence="4">
    <location>
        <begin position="758"/>
        <end position="784"/>
    </location>
</feature>
<dbReference type="Gene3D" id="3.30.559.10">
    <property type="entry name" value="Chloramphenicol acetyltransferase-like domain"/>
    <property type="match status" value="2"/>
</dbReference>
<protein>
    <submittedName>
        <fullName evidence="5">Mitochondrial fission protein</fullName>
    </submittedName>
</protein>
<feature type="compositionally biased region" description="Low complexity" evidence="4">
    <location>
        <begin position="38"/>
        <end position="58"/>
    </location>
</feature>
<dbReference type="CDD" id="cd00200">
    <property type="entry name" value="WD40"/>
    <property type="match status" value="1"/>
</dbReference>
<dbReference type="Gene3D" id="6.10.280.220">
    <property type="match status" value="1"/>
</dbReference>
<name>A0A9P5SUP1_9FUNG</name>
<dbReference type="PROSITE" id="PS00678">
    <property type="entry name" value="WD_REPEATS_1"/>
    <property type="match status" value="3"/>
</dbReference>
<evidence type="ECO:0000313" key="6">
    <source>
        <dbReference type="Proteomes" id="UP000696485"/>
    </source>
</evidence>
<dbReference type="GO" id="GO:0016251">
    <property type="term" value="F:RNA polymerase II general transcription initiation factor activity"/>
    <property type="evidence" value="ECO:0007669"/>
    <property type="project" value="TreeGrafter"/>
</dbReference>
<proteinExistence type="predicted"/>
<feature type="compositionally biased region" description="Low complexity" evidence="4">
    <location>
        <begin position="834"/>
        <end position="846"/>
    </location>
</feature>
<dbReference type="GO" id="GO:0005669">
    <property type="term" value="C:transcription factor TFIID complex"/>
    <property type="evidence" value="ECO:0007669"/>
    <property type="project" value="TreeGrafter"/>
</dbReference>
<dbReference type="EMBL" id="JAAAUY010000003">
    <property type="protein sequence ID" value="KAF9338332.1"/>
    <property type="molecule type" value="Genomic_DNA"/>
</dbReference>
<feature type="compositionally biased region" description="Low complexity" evidence="4">
    <location>
        <begin position="1"/>
        <end position="15"/>
    </location>
</feature>
<accession>A0A9P5SUP1</accession>
<dbReference type="InterPro" id="IPR015943">
    <property type="entry name" value="WD40/YVTN_repeat-like_dom_sf"/>
</dbReference>
<keyword evidence="6" id="KW-1185">Reference proteome</keyword>
<feature type="region of interest" description="Disordered" evidence="4">
    <location>
        <begin position="415"/>
        <end position="438"/>
    </location>
</feature>
<dbReference type="SMART" id="SM00320">
    <property type="entry name" value="WD40"/>
    <property type="match status" value="7"/>
</dbReference>
<feature type="compositionally biased region" description="Basic and acidic residues" evidence="4">
    <location>
        <begin position="1073"/>
        <end position="1084"/>
    </location>
</feature>
<evidence type="ECO:0000256" key="1">
    <source>
        <dbReference type="ARBA" id="ARBA00022574"/>
    </source>
</evidence>
<evidence type="ECO:0000256" key="2">
    <source>
        <dbReference type="ARBA" id="ARBA00022737"/>
    </source>
</evidence>
<feature type="compositionally biased region" description="Acidic residues" evidence="4">
    <location>
        <begin position="1059"/>
        <end position="1072"/>
    </location>
</feature>
<feature type="region of interest" description="Disordered" evidence="4">
    <location>
        <begin position="202"/>
        <end position="232"/>
    </location>
</feature>
<feature type="compositionally biased region" description="Basic residues" evidence="4">
    <location>
        <begin position="206"/>
        <end position="220"/>
    </location>
</feature>
<feature type="region of interest" description="Disordered" evidence="4">
    <location>
        <begin position="1052"/>
        <end position="1112"/>
    </location>
</feature>
<feature type="compositionally biased region" description="Low complexity" evidence="4">
    <location>
        <begin position="716"/>
        <end position="744"/>
    </location>
</feature>
<feature type="repeat" description="WD" evidence="3">
    <location>
        <begin position="541"/>
        <end position="563"/>
    </location>
</feature>
<dbReference type="Pfam" id="PF02458">
    <property type="entry name" value="Transferase"/>
    <property type="match status" value="2"/>
</dbReference>
<dbReference type="InterPro" id="IPR023213">
    <property type="entry name" value="CAT-like_dom_sf"/>
</dbReference>
<evidence type="ECO:0000313" key="5">
    <source>
        <dbReference type="EMBL" id="KAF9338332.1"/>
    </source>
</evidence>
<comment type="caution">
    <text evidence="5">The sequence shown here is derived from an EMBL/GenBank/DDBJ whole genome shotgun (WGS) entry which is preliminary data.</text>
</comment>
<feature type="region of interest" description="Disordered" evidence="4">
    <location>
        <begin position="817"/>
        <end position="855"/>
    </location>
</feature>
<sequence>MTTAFAVPARPAPFASSIPSGDRTMLSSSNDASRRNGTQATSGTSSTMSTPSTSASASSHAFSQTISGISATGRSISSMVSSGLQQPRHRIMELLHAFDVSEFASSARNTLSTTSSIVFSPLTAQAVKGDLTGIASLTGLSGLAPHLMATHYLKRATANAQALALTGARPAIPLPADQLLSEDIPEPVARVSLFQGFKASYPGHSKNGKRGKNHHRRRKNGFGEVDEDDPNKAFSSMLSERERTIKEQVKLQTQKALLQSELGQVAASIETLVARQTNLGYKLSKLSEREDDLADTLEELNEKLASISEGNKTKDGEPLQLGYREETRDSGTCMHTFYGHDGIVTCLDLNGPYGTLVTASKDRTTRVWDLSTFKCLGQLPGHEDYVECMQLTQNTLITGSRDNTIRTWNLTDINHAQSSRPSSPSLSDSSNSSNKANGKSFDGEIYSRASIDTLDTLDNCWTSTLSGHTGHVTCLYFEDQKLLSGSNDKTIKEWDLTTGQCVLTMDLLWAMSTSNSWSDWMDLSLEENKYVGSLQFWQYALCSGTIDGAIRMWDLRTGTSHRTLVGHTGPVTSLQFDEYHVVSGSMDRSVRIWDLRTGGIQEILQYDDPVRSLRFDTSKIIVGSGDSLKIYDRVAQQHSYYTGHTNTVESVRFSDSVLASGGQDSTVRLWSRSLYIKDKDSTYSLPPTKLCSLLFLQQPQKSMYPEKAGKRPIENSASPSPGSPASHAFNIRSPSASSHSSRPSLLTRLRCRQLVQPITPTELEPIPGEEPHSDDDDLKKPSSRRYPRVELSSLDLAKPRIYTRILYFFESGQTAQERPSSPFAYDPRSERTKSPTPSSSPSSPTQRRTRTSKSKHHYYYTQSDFMDPMLLQASLALVLTDFFPLAGRLLANHAHPGKPFIECNDRGVLFAVADTTTTMQQIREGDFQDIVLPPQLHPVGLYPASLRDPPLLGIQLTYTQDNSLIMGVAMDSSVMDGVSLVSFMDAWSNITRGKDFSPYPVLDRTFLKQYSLDAAPATNPPVPIAAIYRHQRINDSPPPPILFDNSLDNLDTVLGDSDLPTEDDDDDDDDDDPSHTTESDERGQEGTIPRVTIGHESELEDAPTDIPEVAEPEGGSLHLFHFSGAQLDRIKKLASEQNIAAAACAAEDKEISDKWVSTGDSLIAYLWKMTTITRRMEPDCKLMCGVVMDIRNRLEPPIPEGFIGNAILSIFVQMPVHSLLTTPLSLPSRLLRDELQVQTPEQIRSAITWIQRQEHPHLIETSSNNPFGLDFMVWSFRKLDMYSPDFGQGAPCKVRIGRGGFGGGEGMCIIMDGAPSSSLPSRGDSGVGTSASAMTGDGGVDVYLGIEGDHLQDFEKVHTEFMEGLLEPGGEDWQVL</sequence>
<dbReference type="InterPro" id="IPR036322">
    <property type="entry name" value="WD40_repeat_dom_sf"/>
</dbReference>
<gene>
    <name evidence="5" type="primary">MDV1</name>
    <name evidence="5" type="ORF">BG006_005314</name>
</gene>
<reference evidence="5" key="1">
    <citation type="journal article" date="2020" name="Fungal Divers.">
        <title>Resolving the Mortierellaceae phylogeny through synthesis of multi-gene phylogenetics and phylogenomics.</title>
        <authorList>
            <person name="Vandepol N."/>
            <person name="Liber J."/>
            <person name="Desiro A."/>
            <person name="Na H."/>
            <person name="Kennedy M."/>
            <person name="Barry K."/>
            <person name="Grigoriev I.V."/>
            <person name="Miller A.N."/>
            <person name="O'Donnell K."/>
            <person name="Stajich J.E."/>
            <person name="Bonito G."/>
        </authorList>
    </citation>
    <scope>NUCLEOTIDE SEQUENCE</scope>
    <source>
        <strain evidence="5">NVP1</strain>
    </source>
</reference>